<feature type="domain" description="Multidrug resistance protein MdtA-like alpha-helical hairpin" evidence="4">
    <location>
        <begin position="116"/>
        <end position="186"/>
    </location>
</feature>
<dbReference type="AlphaFoldDB" id="A0A060QJW9"/>
<feature type="domain" description="Multidrug resistance protein MdtA-like beta-barrel" evidence="6">
    <location>
        <begin position="223"/>
        <end position="313"/>
    </location>
</feature>
<dbReference type="InterPro" id="IPR058625">
    <property type="entry name" value="MdtA-like_BSH"/>
</dbReference>
<dbReference type="InterPro" id="IPR058626">
    <property type="entry name" value="MdtA-like_b-barrel"/>
</dbReference>
<comment type="caution">
    <text evidence="8">The sequence shown here is derived from an EMBL/GenBank/DDBJ whole genome shotgun (WGS) entry which is preliminary data.</text>
</comment>
<dbReference type="Gene3D" id="1.10.287.470">
    <property type="entry name" value="Helix hairpin bin"/>
    <property type="match status" value="1"/>
</dbReference>
<dbReference type="SUPFAM" id="SSF111369">
    <property type="entry name" value="HlyD-like secretion proteins"/>
    <property type="match status" value="1"/>
</dbReference>
<sequence>MRAFQSYTPRLPWSLKATTSLSLRLIPLALLTLDLTGCKHKADAPKPPPQTVGIYTVHPHPLKTATSLPGRVEAFEQAQVRPQVGGVILKRAFEQGTDVKAGQLLYVINPAPYKATYDQAKAQLLHAQAAALSIRAQLERYRPLAAAHAVSKQDYDNTLSSSRQAEADIAQAKANVDSAAVNLDWTQVRSPIDGRIGRMLVTPGTLVTAGQTTAIATVTRMDPIYVDVNLATSDMLRLRREFASGKLEKVSGNAAAVELTLEDGSHYDKAGQLRLTEVTVDPATGTMVVRAEFPNPDRLLMPGMYVHAEVAEGVDPKAITIPQPALQRDSKGDPFVYALDGDNKVTMRFVQLDRALDGDWVVMGGLNDGDRIIVEGLQKAHPGAVVKPVEKSADDKATDGKAADAQPAHAG</sequence>
<dbReference type="GO" id="GO:0022857">
    <property type="term" value="F:transmembrane transporter activity"/>
    <property type="evidence" value="ECO:0007669"/>
    <property type="project" value="InterPro"/>
</dbReference>
<dbReference type="PANTHER" id="PTHR30158:SF3">
    <property type="entry name" value="MULTIDRUG EFFLUX PUMP SUBUNIT ACRA-RELATED"/>
    <property type="match status" value="1"/>
</dbReference>
<evidence type="ECO:0000313" key="9">
    <source>
        <dbReference type="Proteomes" id="UP000027583"/>
    </source>
</evidence>
<dbReference type="GO" id="GO:0005886">
    <property type="term" value="C:plasma membrane"/>
    <property type="evidence" value="ECO:0007669"/>
    <property type="project" value="TreeGrafter"/>
</dbReference>
<dbReference type="Gene3D" id="2.40.50.100">
    <property type="match status" value="1"/>
</dbReference>
<evidence type="ECO:0000256" key="1">
    <source>
        <dbReference type="ARBA" id="ARBA00004196"/>
    </source>
</evidence>
<dbReference type="PANTHER" id="PTHR30158">
    <property type="entry name" value="ACRA/E-RELATED COMPONENT OF DRUG EFFLUX TRANSPORTER"/>
    <property type="match status" value="1"/>
</dbReference>
<dbReference type="eggNOG" id="COG0845">
    <property type="taxonomic scope" value="Bacteria"/>
</dbReference>
<reference evidence="8 9" key="2">
    <citation type="journal article" date="2014" name="PLoS ONE">
        <title>Evolution of mitochondria reconstructed from the energy metabolism of living bacteria.</title>
        <authorList>
            <person name="Degli Esposti M."/>
            <person name="Chouaia B."/>
            <person name="Comandatore F."/>
            <person name="Crotti E."/>
            <person name="Sassera D."/>
            <person name="Lievens P.M."/>
            <person name="Daffonchio D."/>
            <person name="Bandi C."/>
        </authorList>
    </citation>
    <scope>NUCLEOTIDE SEQUENCE [LARGE SCALE GENOMIC DNA]</scope>
    <source>
        <strain evidence="8 9">SF2.1</strain>
    </source>
</reference>
<dbReference type="Pfam" id="PF25944">
    <property type="entry name" value="Beta-barrel_RND"/>
    <property type="match status" value="1"/>
</dbReference>
<evidence type="ECO:0000259" key="7">
    <source>
        <dbReference type="Pfam" id="PF25967"/>
    </source>
</evidence>
<dbReference type="InterPro" id="IPR006143">
    <property type="entry name" value="RND_pump_MFP"/>
</dbReference>
<comment type="similarity">
    <text evidence="2">Belongs to the membrane fusion protein (MFP) (TC 8.A.1) family.</text>
</comment>
<feature type="domain" description="Multidrug resistance protein MdtA-like C-terminal permuted SH3" evidence="7">
    <location>
        <begin position="318"/>
        <end position="379"/>
    </location>
</feature>
<evidence type="ECO:0000313" key="8">
    <source>
        <dbReference type="EMBL" id="CDG39566.1"/>
    </source>
</evidence>
<dbReference type="Gene3D" id="2.40.30.170">
    <property type="match status" value="1"/>
</dbReference>
<gene>
    <name evidence="8" type="ORF">ASAP_1521</name>
</gene>
<dbReference type="GO" id="GO:0030313">
    <property type="term" value="C:cell envelope"/>
    <property type="evidence" value="ECO:0007669"/>
    <property type="project" value="UniProtKB-SubCell"/>
</dbReference>
<proteinExistence type="inferred from homology"/>
<dbReference type="Gene3D" id="2.40.420.20">
    <property type="match status" value="1"/>
</dbReference>
<dbReference type="RefSeq" id="WP_031239853.1">
    <property type="nucleotide sequence ID" value="NZ_CBLX010000009.1"/>
</dbReference>
<feature type="region of interest" description="Disordered" evidence="3">
    <location>
        <begin position="387"/>
        <end position="411"/>
    </location>
</feature>
<evidence type="ECO:0000259" key="4">
    <source>
        <dbReference type="Pfam" id="PF25876"/>
    </source>
</evidence>
<evidence type="ECO:0000256" key="2">
    <source>
        <dbReference type="ARBA" id="ARBA00009477"/>
    </source>
</evidence>
<dbReference type="GO" id="GO:0046677">
    <property type="term" value="P:response to antibiotic"/>
    <property type="evidence" value="ECO:0007669"/>
    <property type="project" value="TreeGrafter"/>
</dbReference>
<evidence type="ECO:0000259" key="6">
    <source>
        <dbReference type="Pfam" id="PF25944"/>
    </source>
</evidence>
<dbReference type="FunFam" id="2.40.420.20:FF:000001">
    <property type="entry name" value="Efflux RND transporter periplasmic adaptor subunit"/>
    <property type="match status" value="1"/>
</dbReference>
<dbReference type="NCBIfam" id="TIGR01730">
    <property type="entry name" value="RND_mfp"/>
    <property type="match status" value="1"/>
</dbReference>
<name>A0A060QJW9_9PROT</name>
<feature type="compositionally biased region" description="Basic and acidic residues" evidence="3">
    <location>
        <begin position="388"/>
        <end position="402"/>
    </location>
</feature>
<protein>
    <submittedName>
        <fullName evidence="8">RND efflux system, membrane fusion protein CmeA</fullName>
    </submittedName>
</protein>
<dbReference type="Pfam" id="PF25917">
    <property type="entry name" value="BSH_RND"/>
    <property type="match status" value="1"/>
</dbReference>
<evidence type="ECO:0000256" key="3">
    <source>
        <dbReference type="SAM" id="MobiDB-lite"/>
    </source>
</evidence>
<dbReference type="InterPro" id="IPR058624">
    <property type="entry name" value="MdtA-like_HH"/>
</dbReference>
<accession>A0A060QJW9</accession>
<dbReference type="EMBL" id="CBLX010000009">
    <property type="protein sequence ID" value="CDG39566.1"/>
    <property type="molecule type" value="Genomic_DNA"/>
</dbReference>
<reference evidence="8 9" key="1">
    <citation type="journal article" date="2014" name="Genome Biol. Evol.">
        <title>Acetic acid bacteria genomes reveal functional traits for adaptation to life in insect guts.</title>
        <authorList>
            <person name="Chouaia B."/>
            <person name="Gaiarsa S."/>
            <person name="Crotti E."/>
            <person name="Comandatore F."/>
            <person name="Degli Esposti M."/>
            <person name="Ricci I."/>
            <person name="Alma A."/>
            <person name="Favia G."/>
            <person name="Bandi C."/>
            <person name="Daffonchio D."/>
        </authorList>
    </citation>
    <scope>NUCLEOTIDE SEQUENCE [LARGE SCALE GENOMIC DNA]</scope>
    <source>
        <strain evidence="8 9">SF2.1</strain>
    </source>
</reference>
<dbReference type="Pfam" id="PF25967">
    <property type="entry name" value="RND-MFP_C"/>
    <property type="match status" value="1"/>
</dbReference>
<dbReference type="Proteomes" id="UP000027583">
    <property type="component" value="Unassembled WGS sequence"/>
</dbReference>
<evidence type="ECO:0000259" key="5">
    <source>
        <dbReference type="Pfam" id="PF25917"/>
    </source>
</evidence>
<comment type="subcellular location">
    <subcellularLocation>
        <location evidence="1">Cell envelope</location>
    </subcellularLocation>
</comment>
<dbReference type="Pfam" id="PF25876">
    <property type="entry name" value="HH_MFP_RND"/>
    <property type="match status" value="1"/>
</dbReference>
<feature type="domain" description="Multidrug resistance protein MdtA-like barrel-sandwich hybrid" evidence="5">
    <location>
        <begin position="76"/>
        <end position="219"/>
    </location>
</feature>
<organism evidence="8 9">
    <name type="scientific">Asaia bogorensis</name>
    <dbReference type="NCBI Taxonomy" id="91915"/>
    <lineage>
        <taxon>Bacteria</taxon>
        <taxon>Pseudomonadati</taxon>
        <taxon>Pseudomonadota</taxon>
        <taxon>Alphaproteobacteria</taxon>
        <taxon>Acetobacterales</taxon>
        <taxon>Acetobacteraceae</taxon>
        <taxon>Asaia</taxon>
    </lineage>
</organism>
<dbReference type="InterPro" id="IPR058627">
    <property type="entry name" value="MdtA-like_C"/>
</dbReference>